<reference evidence="5 6" key="1">
    <citation type="submission" date="2023-11" db="EMBL/GenBank/DDBJ databases">
        <title>Paucibacter sp. nov., isolated from fresh soil in Korea.</title>
        <authorList>
            <person name="Le N.T.T."/>
        </authorList>
    </citation>
    <scope>NUCLEOTIDE SEQUENCE [LARGE SCALE GENOMIC DNA]</scope>
    <source>
        <strain evidence="5 6">R3-3</strain>
    </source>
</reference>
<keyword evidence="1" id="KW-1133">Transmembrane helix</keyword>
<dbReference type="InterPro" id="IPR029787">
    <property type="entry name" value="Nucleotide_cyclase"/>
</dbReference>
<dbReference type="PANTHER" id="PTHR33121">
    <property type="entry name" value="CYCLIC DI-GMP PHOSPHODIESTERASE PDEF"/>
    <property type="match status" value="1"/>
</dbReference>
<dbReference type="InterPro" id="IPR050706">
    <property type="entry name" value="Cyclic-di-GMP_PDE-like"/>
</dbReference>
<dbReference type="SMART" id="SM00304">
    <property type="entry name" value="HAMP"/>
    <property type="match status" value="1"/>
</dbReference>
<feature type="domain" description="EAL" evidence="2">
    <location>
        <begin position="297"/>
        <end position="556"/>
    </location>
</feature>
<evidence type="ECO:0000313" key="5">
    <source>
        <dbReference type="EMBL" id="MDY0743907.1"/>
    </source>
</evidence>
<keyword evidence="1" id="KW-0812">Transmembrane</keyword>
<dbReference type="Pfam" id="PF00672">
    <property type="entry name" value="HAMP"/>
    <property type="match status" value="1"/>
</dbReference>
<dbReference type="RefSeq" id="WP_320421821.1">
    <property type="nucleotide sequence ID" value="NZ_JAXCLA010000002.1"/>
</dbReference>
<protein>
    <submittedName>
        <fullName evidence="5">GGDEF domain-containing protein</fullName>
    </submittedName>
</protein>
<evidence type="ECO:0000256" key="1">
    <source>
        <dbReference type="SAM" id="Phobius"/>
    </source>
</evidence>
<organism evidence="5 6">
    <name type="scientific">Roseateles agri</name>
    <dbReference type="NCBI Taxonomy" id="3098619"/>
    <lineage>
        <taxon>Bacteria</taxon>
        <taxon>Pseudomonadati</taxon>
        <taxon>Pseudomonadota</taxon>
        <taxon>Betaproteobacteria</taxon>
        <taxon>Burkholderiales</taxon>
        <taxon>Sphaerotilaceae</taxon>
        <taxon>Roseateles</taxon>
    </lineage>
</organism>
<accession>A0ABU5DFH0</accession>
<evidence type="ECO:0000259" key="2">
    <source>
        <dbReference type="PROSITE" id="PS50883"/>
    </source>
</evidence>
<proteinExistence type="predicted"/>
<gene>
    <name evidence="5" type="ORF">SNE35_05300</name>
</gene>
<feature type="transmembrane region" description="Helical" evidence="1">
    <location>
        <begin position="47"/>
        <end position="69"/>
    </location>
</feature>
<dbReference type="Proteomes" id="UP001285263">
    <property type="component" value="Unassembled WGS sequence"/>
</dbReference>
<dbReference type="SUPFAM" id="SSF55073">
    <property type="entry name" value="Nucleotide cyclase"/>
    <property type="match status" value="1"/>
</dbReference>
<feature type="domain" description="HAMP" evidence="3">
    <location>
        <begin position="71"/>
        <end position="123"/>
    </location>
</feature>
<dbReference type="CDD" id="cd06225">
    <property type="entry name" value="HAMP"/>
    <property type="match status" value="1"/>
</dbReference>
<dbReference type="InterPro" id="IPR043128">
    <property type="entry name" value="Rev_trsase/Diguanyl_cyclase"/>
</dbReference>
<dbReference type="InterPro" id="IPR001633">
    <property type="entry name" value="EAL_dom"/>
</dbReference>
<dbReference type="SMART" id="SM00267">
    <property type="entry name" value="GGDEF"/>
    <property type="match status" value="1"/>
</dbReference>
<keyword evidence="1" id="KW-0472">Membrane</keyword>
<dbReference type="Pfam" id="PF00563">
    <property type="entry name" value="EAL"/>
    <property type="match status" value="1"/>
</dbReference>
<comment type="caution">
    <text evidence="5">The sequence shown here is derived from an EMBL/GenBank/DDBJ whole genome shotgun (WGS) entry which is preliminary data.</text>
</comment>
<dbReference type="SMART" id="SM00052">
    <property type="entry name" value="EAL"/>
    <property type="match status" value="1"/>
</dbReference>
<dbReference type="InterPro" id="IPR035919">
    <property type="entry name" value="EAL_sf"/>
</dbReference>
<dbReference type="EMBL" id="JAXCLA010000002">
    <property type="protein sequence ID" value="MDY0743907.1"/>
    <property type="molecule type" value="Genomic_DNA"/>
</dbReference>
<dbReference type="NCBIfam" id="TIGR00254">
    <property type="entry name" value="GGDEF"/>
    <property type="match status" value="1"/>
</dbReference>
<dbReference type="PANTHER" id="PTHR33121:SF71">
    <property type="entry name" value="OXYGEN SENSOR PROTEIN DOSP"/>
    <property type="match status" value="1"/>
</dbReference>
<dbReference type="InterPro" id="IPR003660">
    <property type="entry name" value="HAMP_dom"/>
</dbReference>
<dbReference type="InterPro" id="IPR000160">
    <property type="entry name" value="GGDEF_dom"/>
</dbReference>
<sequence>MFAERLIRLLSRLRIATRLRVLFALLLALPLLLVALAAEQFKQLGQGVSLIQLLCVATLAGGALLAVLVSRSVLRPLEQVEAGARAIAEGDYGHRIVVDGRDELGQLAASMNVLAMAVDERQRRLLEMAGTDSLTGLPLRTRFAAAVDRHLAQHPDGAAALLCLDVDRLKTVNGVLGFEAGDSMLVGLAQRLALLGSEGVLCGRLAGGTFVALLPLQDAEAWRAEISVLQAALNRRQLWHGQALDLSVSIGVALYAAHGHKAETLLQRAEQAMFEAKRLRNEVSLYDPELEADRLSHLSLLSELETAITQGQLRQFVQPKLSLVGGEPVVAGVEALVRWQHPERGWLPPSEFVPFAESTGRIRQITQWMLEQAVDTLARWRAEDRFPDGVPPISVNISTLDVQDGLLPARIEALLRRANVPAELLQLELTETGLMASTQDPIHVMHSLRRLGVRLAIDDFGTGQSSLAYLQRLPVHELKIDRSFVDGVDQDAKREELLGSIIMLGHGLGLQVSAEGVENTAELAVLKRLGCDLVQGYLLAKPMDIERFEAWSRPLAVLETA</sequence>
<dbReference type="Pfam" id="PF00990">
    <property type="entry name" value="GGDEF"/>
    <property type="match status" value="1"/>
</dbReference>
<evidence type="ECO:0000259" key="4">
    <source>
        <dbReference type="PROSITE" id="PS50887"/>
    </source>
</evidence>
<name>A0ABU5DFH0_9BURK</name>
<evidence type="ECO:0000259" key="3">
    <source>
        <dbReference type="PROSITE" id="PS50885"/>
    </source>
</evidence>
<dbReference type="PROSITE" id="PS50883">
    <property type="entry name" value="EAL"/>
    <property type="match status" value="1"/>
</dbReference>
<evidence type="ECO:0000313" key="6">
    <source>
        <dbReference type="Proteomes" id="UP001285263"/>
    </source>
</evidence>
<dbReference type="CDD" id="cd01949">
    <property type="entry name" value="GGDEF"/>
    <property type="match status" value="1"/>
</dbReference>
<dbReference type="SUPFAM" id="SSF158472">
    <property type="entry name" value="HAMP domain-like"/>
    <property type="match status" value="1"/>
</dbReference>
<dbReference type="PROSITE" id="PS50885">
    <property type="entry name" value="HAMP"/>
    <property type="match status" value="1"/>
</dbReference>
<feature type="domain" description="GGDEF" evidence="4">
    <location>
        <begin position="157"/>
        <end position="288"/>
    </location>
</feature>
<dbReference type="SUPFAM" id="SSF141868">
    <property type="entry name" value="EAL domain-like"/>
    <property type="match status" value="1"/>
</dbReference>
<dbReference type="Gene3D" id="3.20.20.450">
    <property type="entry name" value="EAL domain"/>
    <property type="match status" value="1"/>
</dbReference>
<dbReference type="Gene3D" id="6.10.340.10">
    <property type="match status" value="1"/>
</dbReference>
<dbReference type="PROSITE" id="PS50887">
    <property type="entry name" value="GGDEF"/>
    <property type="match status" value="1"/>
</dbReference>
<dbReference type="CDD" id="cd01948">
    <property type="entry name" value="EAL"/>
    <property type="match status" value="1"/>
</dbReference>
<keyword evidence="6" id="KW-1185">Reference proteome</keyword>
<dbReference type="Gene3D" id="3.30.70.270">
    <property type="match status" value="1"/>
</dbReference>